<accession>A0ABD1TW22</accession>
<dbReference type="PANTHER" id="PTHR32370">
    <property type="entry name" value="OS12G0117600 PROTEIN"/>
    <property type="match status" value="1"/>
</dbReference>
<evidence type="ECO:0000313" key="6">
    <source>
        <dbReference type="Proteomes" id="UP001604336"/>
    </source>
</evidence>
<keyword evidence="1" id="KW-0833">Ubl conjugation pathway</keyword>
<keyword evidence="3" id="KW-0732">Signal</keyword>
<dbReference type="Proteomes" id="UP001604336">
    <property type="component" value="Unassembled WGS sequence"/>
</dbReference>
<feature type="chain" id="PRO_5044864676" evidence="3">
    <location>
        <begin position="23"/>
        <end position="136"/>
    </location>
</feature>
<feature type="signal peptide" evidence="3">
    <location>
        <begin position="1"/>
        <end position="22"/>
    </location>
</feature>
<protein>
    <submittedName>
        <fullName evidence="5">BTB/POZ domain-containing protein</fullName>
    </submittedName>
</protein>
<keyword evidence="6" id="KW-1185">Reference proteome</keyword>
<evidence type="ECO:0000259" key="4">
    <source>
        <dbReference type="PROSITE" id="PS51649"/>
    </source>
</evidence>
<reference evidence="6" key="1">
    <citation type="submission" date="2024-07" db="EMBL/GenBank/DDBJ databases">
        <title>Two chromosome-level genome assemblies of Korean endemic species Abeliophyllum distichum and Forsythia ovata (Oleaceae).</title>
        <authorList>
            <person name="Jang H."/>
        </authorList>
    </citation>
    <scope>NUCLEOTIDE SEQUENCE [LARGE SCALE GENOMIC DNA]</scope>
</reference>
<dbReference type="PROSITE" id="PS51649">
    <property type="entry name" value="NPH3"/>
    <property type="match status" value="1"/>
</dbReference>
<evidence type="ECO:0000313" key="5">
    <source>
        <dbReference type="EMBL" id="KAL2516927.1"/>
    </source>
</evidence>
<dbReference type="Pfam" id="PF03000">
    <property type="entry name" value="NPH3"/>
    <property type="match status" value="1"/>
</dbReference>
<dbReference type="InterPro" id="IPR027356">
    <property type="entry name" value="NPH3_dom"/>
</dbReference>
<dbReference type="AlphaFoldDB" id="A0ABD1TW22"/>
<evidence type="ECO:0000256" key="2">
    <source>
        <dbReference type="PROSITE-ProRule" id="PRU00982"/>
    </source>
</evidence>
<gene>
    <name evidence="5" type="ORF">Adt_13174</name>
</gene>
<comment type="similarity">
    <text evidence="2">Belongs to the NPH3 family.</text>
</comment>
<feature type="domain" description="NPH3" evidence="4">
    <location>
        <begin position="2"/>
        <end position="136"/>
    </location>
</feature>
<name>A0ABD1TW22_9LAMI</name>
<dbReference type="InterPro" id="IPR043454">
    <property type="entry name" value="NPH3/RPT2-like"/>
</dbReference>
<comment type="caution">
    <text evidence="5">The sequence shown here is derived from an EMBL/GenBank/DDBJ whole genome shotgun (WGS) entry which is preliminary data.</text>
</comment>
<sequence length="136" mass="15268">MDSWFDDLGLLSLLFIKRLIFAMKSSNLSPEIIETCLISFVKKYIPGISRMQRKPSSSYNVTSENEQRELLETVITNLPLEKSSISSSTTTRFLCILLRTANILNASEACQATLEEKIGLQLEEATLDGLLIIIHT</sequence>
<evidence type="ECO:0000256" key="1">
    <source>
        <dbReference type="ARBA" id="ARBA00022786"/>
    </source>
</evidence>
<evidence type="ECO:0000256" key="3">
    <source>
        <dbReference type="SAM" id="SignalP"/>
    </source>
</evidence>
<organism evidence="5 6">
    <name type="scientific">Abeliophyllum distichum</name>
    <dbReference type="NCBI Taxonomy" id="126358"/>
    <lineage>
        <taxon>Eukaryota</taxon>
        <taxon>Viridiplantae</taxon>
        <taxon>Streptophyta</taxon>
        <taxon>Embryophyta</taxon>
        <taxon>Tracheophyta</taxon>
        <taxon>Spermatophyta</taxon>
        <taxon>Magnoliopsida</taxon>
        <taxon>eudicotyledons</taxon>
        <taxon>Gunneridae</taxon>
        <taxon>Pentapetalae</taxon>
        <taxon>asterids</taxon>
        <taxon>lamiids</taxon>
        <taxon>Lamiales</taxon>
        <taxon>Oleaceae</taxon>
        <taxon>Forsythieae</taxon>
        <taxon>Abeliophyllum</taxon>
    </lineage>
</organism>
<dbReference type="EMBL" id="JBFOLK010000004">
    <property type="protein sequence ID" value="KAL2516927.1"/>
    <property type="molecule type" value="Genomic_DNA"/>
</dbReference>
<proteinExistence type="inferred from homology"/>